<dbReference type="RefSeq" id="XP_024868049.1">
    <property type="nucleotide sequence ID" value="XM_025012281.1"/>
</dbReference>
<evidence type="ECO:0000313" key="2">
    <source>
        <dbReference type="RefSeq" id="XP_024868049.1"/>
    </source>
</evidence>
<dbReference type="OrthoDB" id="5801062at2759"/>
<accession>A0A6J1PET3</accession>
<name>A0A6J1PET3_9HYME</name>
<feature type="non-terminal residue" evidence="2">
    <location>
        <position position="171"/>
    </location>
</feature>
<sequence length="171" mass="19724">MSKDESDSIPLLELDDISPIKLNTNTDENKQPSPSMLFTKITPSLKKGLMMRQSRLASYTVENNEKMMSSRIDKHKAGNILQSDEDEVIEASPMQRCVASKVKNCLKLKRKIPVKRLDFSLCQMENKLKDKVDINSKKGHLRKDISEHQLNMRCKADRAKLNGWDCWECRE</sequence>
<reference evidence="2" key="1">
    <citation type="submission" date="2025-08" db="UniProtKB">
        <authorList>
            <consortium name="RefSeq"/>
        </authorList>
    </citation>
    <scope>IDENTIFICATION</scope>
    <source>
        <tissue evidence="2">Whole body</tissue>
    </source>
</reference>
<protein>
    <submittedName>
        <fullName evidence="2">Uncharacterized protein LOC112452181</fullName>
    </submittedName>
</protein>
<dbReference type="GeneID" id="112452181"/>
<keyword evidence="1" id="KW-1185">Reference proteome</keyword>
<dbReference type="Proteomes" id="UP000504618">
    <property type="component" value="Unplaced"/>
</dbReference>
<organism evidence="1 2">
    <name type="scientific">Temnothorax curvispinosus</name>
    <dbReference type="NCBI Taxonomy" id="300111"/>
    <lineage>
        <taxon>Eukaryota</taxon>
        <taxon>Metazoa</taxon>
        <taxon>Ecdysozoa</taxon>
        <taxon>Arthropoda</taxon>
        <taxon>Hexapoda</taxon>
        <taxon>Insecta</taxon>
        <taxon>Pterygota</taxon>
        <taxon>Neoptera</taxon>
        <taxon>Endopterygota</taxon>
        <taxon>Hymenoptera</taxon>
        <taxon>Apocrita</taxon>
        <taxon>Aculeata</taxon>
        <taxon>Formicoidea</taxon>
        <taxon>Formicidae</taxon>
        <taxon>Myrmicinae</taxon>
        <taxon>Temnothorax</taxon>
    </lineage>
</organism>
<gene>
    <name evidence="2" type="primary">LOC112452181</name>
</gene>
<dbReference type="AlphaFoldDB" id="A0A6J1PET3"/>
<evidence type="ECO:0000313" key="1">
    <source>
        <dbReference type="Proteomes" id="UP000504618"/>
    </source>
</evidence>
<proteinExistence type="predicted"/>